<dbReference type="InterPro" id="IPR029063">
    <property type="entry name" value="SAM-dependent_MTases_sf"/>
</dbReference>
<name>A0A4Q4TV99_9PEZI</name>
<comment type="caution">
    <text evidence="1">The sequence shown here is derived from an EMBL/GenBank/DDBJ whole genome shotgun (WGS) entry which is preliminary data.</text>
</comment>
<sequence>MTSFVRFPNRPAVSATRITLNGAYDWSSLGSGLVIDFGGSRSTDAVNIATQNPALRILLQDLPKQLVGAEALLPEDLRASGRVS</sequence>
<accession>A0A4Q4TV99</accession>
<proteinExistence type="predicted"/>
<evidence type="ECO:0000313" key="2">
    <source>
        <dbReference type="Proteomes" id="UP000293360"/>
    </source>
</evidence>
<evidence type="ECO:0008006" key="3">
    <source>
        <dbReference type="Google" id="ProtNLM"/>
    </source>
</evidence>
<reference evidence="1 2" key="1">
    <citation type="submission" date="2018-06" db="EMBL/GenBank/DDBJ databases">
        <title>Complete Genomes of Monosporascus.</title>
        <authorList>
            <person name="Robinson A.J."/>
            <person name="Natvig D.O."/>
        </authorList>
    </citation>
    <scope>NUCLEOTIDE SEQUENCE [LARGE SCALE GENOMIC DNA]</scope>
    <source>
        <strain evidence="1 2">CBS 110550</strain>
    </source>
</reference>
<dbReference type="AlphaFoldDB" id="A0A4Q4TV99"/>
<gene>
    <name evidence="1" type="ORF">DL764_000424</name>
</gene>
<keyword evidence="2" id="KW-1185">Reference proteome</keyword>
<organism evidence="1 2">
    <name type="scientific">Monosporascus ibericus</name>
    <dbReference type="NCBI Taxonomy" id="155417"/>
    <lineage>
        <taxon>Eukaryota</taxon>
        <taxon>Fungi</taxon>
        <taxon>Dikarya</taxon>
        <taxon>Ascomycota</taxon>
        <taxon>Pezizomycotina</taxon>
        <taxon>Sordariomycetes</taxon>
        <taxon>Xylariomycetidae</taxon>
        <taxon>Xylariales</taxon>
        <taxon>Xylariales incertae sedis</taxon>
        <taxon>Monosporascus</taxon>
    </lineage>
</organism>
<protein>
    <recommendedName>
        <fullName evidence="3">O-methyltransferase domain-containing protein</fullName>
    </recommendedName>
</protein>
<dbReference type="Proteomes" id="UP000293360">
    <property type="component" value="Unassembled WGS sequence"/>
</dbReference>
<dbReference type="Gene3D" id="3.40.50.150">
    <property type="entry name" value="Vaccinia Virus protein VP39"/>
    <property type="match status" value="1"/>
</dbReference>
<dbReference type="EMBL" id="QJNU01000012">
    <property type="protein sequence ID" value="RYP10802.1"/>
    <property type="molecule type" value="Genomic_DNA"/>
</dbReference>
<dbReference type="OrthoDB" id="1606438at2759"/>
<evidence type="ECO:0000313" key="1">
    <source>
        <dbReference type="EMBL" id="RYP10802.1"/>
    </source>
</evidence>